<dbReference type="PANTHER" id="PTHR46929:SF3">
    <property type="entry name" value="MYB_SANT-LIKE DOMAIN-CONTAINING PROTEIN"/>
    <property type="match status" value="1"/>
</dbReference>
<protein>
    <recommendedName>
        <fullName evidence="2">Myb/SANT-like domain-containing protein</fullName>
    </recommendedName>
</protein>
<evidence type="ECO:0000313" key="3">
    <source>
        <dbReference type="EMBL" id="KAH6600128.1"/>
    </source>
</evidence>
<reference evidence="3 4" key="1">
    <citation type="submission" date="2021-02" db="EMBL/GenBank/DDBJ databases">
        <title>Variation within the Batrachochytrium salamandrivorans European outbreak.</title>
        <authorList>
            <person name="Kelly M."/>
            <person name="Pasmans F."/>
            <person name="Shea T.P."/>
            <person name="Munoz J.F."/>
            <person name="Carranza S."/>
            <person name="Cuomo C.A."/>
            <person name="Martel A."/>
        </authorList>
    </citation>
    <scope>NUCLEOTIDE SEQUENCE [LARGE SCALE GENOMIC DNA]</scope>
    <source>
        <strain evidence="3 4">AMFP18/2</strain>
    </source>
</reference>
<proteinExistence type="predicted"/>
<keyword evidence="4" id="KW-1185">Reference proteome</keyword>
<dbReference type="EMBL" id="JAFCIX010000047">
    <property type="protein sequence ID" value="KAH6600128.1"/>
    <property type="molecule type" value="Genomic_DNA"/>
</dbReference>
<accession>A0ABQ8FNV8</accession>
<feature type="compositionally biased region" description="Basic and acidic residues" evidence="1">
    <location>
        <begin position="180"/>
        <end position="191"/>
    </location>
</feature>
<feature type="domain" description="Myb/SANT-like" evidence="2">
    <location>
        <begin position="10"/>
        <end position="88"/>
    </location>
</feature>
<feature type="region of interest" description="Disordered" evidence="1">
    <location>
        <begin position="177"/>
        <end position="212"/>
    </location>
</feature>
<sequence length="372" mass="40853">MAGDKKPASWDETQRWTLVHCALNQLKVGERLEGSFKAAEWDRIAEDFTAITRKTYIKQQLQTQLAILKRAYKVVHALRVSPSFVWQDDLPCAPADVVAAYLADHPEATPYMTVPFPLYDDLHQLLHKKLPSSGLLAVDMDNQRLVVAAAAAAACSEMHTAQQQQQQQHSLQHLIPGPVHADDASRGDHPRRNSLIADHQENGTNDNDDDDDDDVISMSDFINASPALALKSRILAGAAAAAGIIPTITSIPAVSSTGPTSVKRNTPYAQTTGSVWPSSKRAKTSAVASFLMDSLATLADTETHLSQKTHTVLDTTQLAIKCFIDTYGAEYSTVQRLDYATHLRDDVGDAKMFLVVDDECRKLMLCRFFALN</sequence>
<comment type="caution">
    <text evidence="3">The sequence shown here is derived from an EMBL/GenBank/DDBJ whole genome shotgun (WGS) entry which is preliminary data.</text>
</comment>
<dbReference type="PANTHER" id="PTHR46929">
    <property type="entry name" value="EXPRESSED PROTEIN"/>
    <property type="match status" value="1"/>
</dbReference>
<dbReference type="Pfam" id="PF12776">
    <property type="entry name" value="Myb_DNA-bind_3"/>
    <property type="match status" value="1"/>
</dbReference>
<evidence type="ECO:0000313" key="4">
    <source>
        <dbReference type="Proteomes" id="UP001648503"/>
    </source>
</evidence>
<name>A0ABQ8FNV8_9FUNG</name>
<evidence type="ECO:0000259" key="2">
    <source>
        <dbReference type="Pfam" id="PF12776"/>
    </source>
</evidence>
<gene>
    <name evidence="3" type="ORF">BASA50_002521</name>
</gene>
<dbReference type="Proteomes" id="UP001648503">
    <property type="component" value="Unassembled WGS sequence"/>
</dbReference>
<organism evidence="3 4">
    <name type="scientific">Batrachochytrium salamandrivorans</name>
    <dbReference type="NCBI Taxonomy" id="1357716"/>
    <lineage>
        <taxon>Eukaryota</taxon>
        <taxon>Fungi</taxon>
        <taxon>Fungi incertae sedis</taxon>
        <taxon>Chytridiomycota</taxon>
        <taxon>Chytridiomycota incertae sedis</taxon>
        <taxon>Chytridiomycetes</taxon>
        <taxon>Rhizophydiales</taxon>
        <taxon>Rhizophydiales incertae sedis</taxon>
        <taxon>Batrachochytrium</taxon>
    </lineage>
</organism>
<evidence type="ECO:0000256" key="1">
    <source>
        <dbReference type="SAM" id="MobiDB-lite"/>
    </source>
</evidence>
<dbReference type="InterPro" id="IPR024752">
    <property type="entry name" value="Myb/SANT-like_dom"/>
</dbReference>